<sequence length="29" mass="3383">AKIINLLEIKEIQVNDEFMDIAAFISLYK</sequence>
<dbReference type="AlphaFoldDB" id="X1NLE8"/>
<accession>X1NLE8</accession>
<proteinExistence type="predicted"/>
<reference evidence="1" key="1">
    <citation type="journal article" date="2014" name="Front. Microbiol.">
        <title>High frequency of phylogenetically diverse reductive dehalogenase-homologous genes in deep subseafloor sedimentary metagenomes.</title>
        <authorList>
            <person name="Kawai M."/>
            <person name="Futagami T."/>
            <person name="Toyoda A."/>
            <person name="Takaki Y."/>
            <person name="Nishi S."/>
            <person name="Hori S."/>
            <person name="Arai W."/>
            <person name="Tsubouchi T."/>
            <person name="Morono Y."/>
            <person name="Uchiyama I."/>
            <person name="Ito T."/>
            <person name="Fujiyama A."/>
            <person name="Inagaki F."/>
            <person name="Takami H."/>
        </authorList>
    </citation>
    <scope>NUCLEOTIDE SEQUENCE</scope>
    <source>
        <strain evidence="1">Expedition CK06-06</strain>
    </source>
</reference>
<dbReference type="EMBL" id="BARV01028081">
    <property type="protein sequence ID" value="GAI44433.1"/>
    <property type="molecule type" value="Genomic_DNA"/>
</dbReference>
<protein>
    <submittedName>
        <fullName evidence="1">Uncharacterized protein</fullName>
    </submittedName>
</protein>
<feature type="non-terminal residue" evidence="1">
    <location>
        <position position="1"/>
    </location>
</feature>
<name>X1NLE8_9ZZZZ</name>
<comment type="caution">
    <text evidence="1">The sequence shown here is derived from an EMBL/GenBank/DDBJ whole genome shotgun (WGS) entry which is preliminary data.</text>
</comment>
<gene>
    <name evidence="1" type="ORF">S06H3_45047</name>
</gene>
<organism evidence="1">
    <name type="scientific">marine sediment metagenome</name>
    <dbReference type="NCBI Taxonomy" id="412755"/>
    <lineage>
        <taxon>unclassified sequences</taxon>
        <taxon>metagenomes</taxon>
        <taxon>ecological metagenomes</taxon>
    </lineage>
</organism>
<evidence type="ECO:0000313" key="1">
    <source>
        <dbReference type="EMBL" id="GAI44433.1"/>
    </source>
</evidence>